<dbReference type="Pfam" id="PF21538">
    <property type="entry name" value="Med15_M"/>
    <property type="match status" value="1"/>
</dbReference>
<sequence length="110" mass="13172">MMDEWMMDEFDKRFAKMQKYIPVLEAMMERLSLCEDRNSRKREMQLRKLKFLHRILTNGRRNLTIETLQKCEDVLQKLHNKIKSFSKDPGVIEDSNLTLLANDINLLLLT</sequence>
<keyword evidence="3" id="KW-1185">Reference proteome</keyword>
<evidence type="ECO:0000259" key="1">
    <source>
        <dbReference type="Pfam" id="PF21538"/>
    </source>
</evidence>
<protein>
    <recommendedName>
        <fullName evidence="1">ARC105/Med15 mediator subunit central domain-containing protein</fullName>
    </recommendedName>
</protein>
<reference evidence="2 3" key="1">
    <citation type="submission" date="2015-09" db="EMBL/GenBank/DDBJ databases">
        <title>Trachymyrmex cornetzi WGS genome.</title>
        <authorList>
            <person name="Nygaard S."/>
            <person name="Hu H."/>
            <person name="Boomsma J."/>
            <person name="Zhang G."/>
        </authorList>
    </citation>
    <scope>NUCLEOTIDE SEQUENCE [LARGE SCALE GENOMIC DNA]</scope>
    <source>
        <strain evidence="2">Tcor2-1</strain>
        <tissue evidence="2">Whole body</tissue>
    </source>
</reference>
<dbReference type="Proteomes" id="UP000078492">
    <property type="component" value="Unassembled WGS sequence"/>
</dbReference>
<dbReference type="OrthoDB" id="4737882at2759"/>
<evidence type="ECO:0000313" key="2">
    <source>
        <dbReference type="EMBL" id="KYN27333.1"/>
    </source>
</evidence>
<evidence type="ECO:0000313" key="3">
    <source>
        <dbReference type="Proteomes" id="UP000078492"/>
    </source>
</evidence>
<dbReference type="AlphaFoldDB" id="A0A195EGG8"/>
<organism evidence="2 3">
    <name type="scientific">Trachymyrmex cornetzi</name>
    <dbReference type="NCBI Taxonomy" id="471704"/>
    <lineage>
        <taxon>Eukaryota</taxon>
        <taxon>Metazoa</taxon>
        <taxon>Ecdysozoa</taxon>
        <taxon>Arthropoda</taxon>
        <taxon>Hexapoda</taxon>
        <taxon>Insecta</taxon>
        <taxon>Pterygota</taxon>
        <taxon>Neoptera</taxon>
        <taxon>Endopterygota</taxon>
        <taxon>Hymenoptera</taxon>
        <taxon>Apocrita</taxon>
        <taxon>Aculeata</taxon>
        <taxon>Formicoidea</taxon>
        <taxon>Formicidae</taxon>
        <taxon>Myrmicinae</taxon>
        <taxon>Trachymyrmex</taxon>
    </lineage>
</organism>
<gene>
    <name evidence="2" type="ORF">ALC57_03677</name>
</gene>
<accession>A0A195EGG8</accession>
<proteinExistence type="predicted"/>
<name>A0A195EGG8_9HYME</name>
<feature type="domain" description="ARC105/Med15 mediator subunit central" evidence="1">
    <location>
        <begin position="12"/>
        <end position="89"/>
    </location>
</feature>
<dbReference type="STRING" id="471704.A0A195EGG8"/>
<dbReference type="EMBL" id="KQ978957">
    <property type="protein sequence ID" value="KYN27333.1"/>
    <property type="molecule type" value="Genomic_DNA"/>
</dbReference>
<dbReference type="InterPro" id="IPR048385">
    <property type="entry name" value="Med15_central"/>
</dbReference>
<dbReference type="KEGG" id="tcz:108757697"/>